<reference evidence="2" key="2">
    <citation type="journal article" date="2023" name="Proc. Natl. Acad. Sci. U.S.A.">
        <title>A global phylogenomic analysis of the shiitake genus Lentinula.</title>
        <authorList>
            <person name="Sierra-Patev S."/>
            <person name="Min B."/>
            <person name="Naranjo-Ortiz M."/>
            <person name="Looney B."/>
            <person name="Konkel Z."/>
            <person name="Slot J.C."/>
            <person name="Sakamoto Y."/>
            <person name="Steenwyk J.L."/>
            <person name="Rokas A."/>
            <person name="Carro J."/>
            <person name="Camarero S."/>
            <person name="Ferreira P."/>
            <person name="Molpeceres G."/>
            <person name="Ruiz-Duenas F.J."/>
            <person name="Serrano A."/>
            <person name="Henrissat B."/>
            <person name="Drula E."/>
            <person name="Hughes K.W."/>
            <person name="Mata J.L."/>
            <person name="Ishikawa N.K."/>
            <person name="Vargas-Isla R."/>
            <person name="Ushijima S."/>
            <person name="Smith C.A."/>
            <person name="Donoghue J."/>
            <person name="Ahrendt S."/>
            <person name="Andreopoulos W."/>
            <person name="He G."/>
            <person name="LaButti K."/>
            <person name="Lipzen A."/>
            <person name="Ng V."/>
            <person name="Riley R."/>
            <person name="Sandor L."/>
            <person name="Barry K."/>
            <person name="Martinez A.T."/>
            <person name="Xiao Y."/>
            <person name="Gibbons J.G."/>
            <person name="Terashima K."/>
            <person name="Grigoriev I.V."/>
            <person name="Hibbett D."/>
        </authorList>
    </citation>
    <scope>NUCLEOTIDE SEQUENCE</scope>
    <source>
        <strain evidence="2">Sp2 HRB7682 ss15</strain>
    </source>
</reference>
<gene>
    <name evidence="2" type="ORF">C8J55DRAFT_601082</name>
</gene>
<dbReference type="AlphaFoldDB" id="A0A9W9E0R6"/>
<feature type="chain" id="PRO_5040723052" evidence="1">
    <location>
        <begin position="24"/>
        <end position="178"/>
    </location>
</feature>
<organism evidence="2 3">
    <name type="scientific">Lentinula lateritia</name>
    <dbReference type="NCBI Taxonomy" id="40482"/>
    <lineage>
        <taxon>Eukaryota</taxon>
        <taxon>Fungi</taxon>
        <taxon>Dikarya</taxon>
        <taxon>Basidiomycota</taxon>
        <taxon>Agaricomycotina</taxon>
        <taxon>Agaricomycetes</taxon>
        <taxon>Agaricomycetidae</taxon>
        <taxon>Agaricales</taxon>
        <taxon>Marasmiineae</taxon>
        <taxon>Omphalotaceae</taxon>
        <taxon>Lentinula</taxon>
    </lineage>
</organism>
<dbReference type="EMBL" id="JANVFS010000001">
    <property type="protein sequence ID" value="KAJ4495770.1"/>
    <property type="molecule type" value="Genomic_DNA"/>
</dbReference>
<proteinExistence type="predicted"/>
<name>A0A9W9E0R6_9AGAR</name>
<evidence type="ECO:0000313" key="3">
    <source>
        <dbReference type="Proteomes" id="UP001150238"/>
    </source>
</evidence>
<comment type="caution">
    <text evidence="2">The sequence shown here is derived from an EMBL/GenBank/DDBJ whole genome shotgun (WGS) entry which is preliminary data.</text>
</comment>
<sequence length="178" mass="18644">MFVSVRALVCTILSLLLLNVAGALSTTSEATVDLEGLVISDLVKNFSASIDLESFLNNLITLDFTAGNILILEMTLETVSALTGVNGTAFMSFNHTFDPPVVVPVLGTADSGTIDNVLMVQGTINSLNIIPLGELDILDMNITARIGSLDGVGGIPLPFNGLTQSDVPTTYSLQTLSV</sequence>
<accession>A0A9W9E0R6</accession>
<protein>
    <submittedName>
        <fullName evidence="2">Uncharacterized protein</fullName>
    </submittedName>
</protein>
<evidence type="ECO:0000313" key="2">
    <source>
        <dbReference type="EMBL" id="KAJ4495770.1"/>
    </source>
</evidence>
<evidence type="ECO:0000256" key="1">
    <source>
        <dbReference type="SAM" id="SignalP"/>
    </source>
</evidence>
<keyword evidence="1" id="KW-0732">Signal</keyword>
<dbReference type="Proteomes" id="UP001150238">
    <property type="component" value="Unassembled WGS sequence"/>
</dbReference>
<feature type="signal peptide" evidence="1">
    <location>
        <begin position="1"/>
        <end position="23"/>
    </location>
</feature>
<reference evidence="2" key="1">
    <citation type="submission" date="2022-08" db="EMBL/GenBank/DDBJ databases">
        <authorList>
            <consortium name="DOE Joint Genome Institute"/>
            <person name="Min B."/>
            <person name="Riley R."/>
            <person name="Sierra-Patev S."/>
            <person name="Naranjo-Ortiz M."/>
            <person name="Looney B."/>
            <person name="Konkel Z."/>
            <person name="Slot J.C."/>
            <person name="Sakamoto Y."/>
            <person name="Steenwyk J.L."/>
            <person name="Rokas A."/>
            <person name="Carro J."/>
            <person name="Camarero S."/>
            <person name="Ferreira P."/>
            <person name="Molpeceres G."/>
            <person name="Ruiz-Duenas F.J."/>
            <person name="Serrano A."/>
            <person name="Henrissat B."/>
            <person name="Drula E."/>
            <person name="Hughes K.W."/>
            <person name="Mata J.L."/>
            <person name="Ishikawa N.K."/>
            <person name="Vargas-Isla R."/>
            <person name="Ushijima S."/>
            <person name="Smith C.A."/>
            <person name="Ahrendt S."/>
            <person name="Andreopoulos W."/>
            <person name="He G."/>
            <person name="Labutti K."/>
            <person name="Lipzen A."/>
            <person name="Ng V."/>
            <person name="Sandor L."/>
            <person name="Barry K."/>
            <person name="Martinez A.T."/>
            <person name="Xiao Y."/>
            <person name="Gibbons J.G."/>
            <person name="Terashima K."/>
            <person name="Hibbett D.S."/>
            <person name="Grigoriev I.V."/>
        </authorList>
    </citation>
    <scope>NUCLEOTIDE SEQUENCE</scope>
    <source>
        <strain evidence="2">Sp2 HRB7682 ss15</strain>
    </source>
</reference>